<dbReference type="Gene3D" id="3.30.60.20">
    <property type="match status" value="1"/>
</dbReference>
<sequence>RQQFNIDNIGRAHQFQEYTYKKPTFCDQCKELLRGIMKQGVRCKNCRMNVHHKCQDSVPSCTG</sequence>
<reference evidence="12" key="1">
    <citation type="journal article" date="2008" name="Nature">
        <title>The amphioxus genome and the evolution of the chordate karyotype.</title>
        <authorList>
            <consortium name="US DOE Joint Genome Institute (JGI-PGF)"/>
            <person name="Putnam N.H."/>
            <person name="Butts T."/>
            <person name="Ferrier D.E.K."/>
            <person name="Furlong R.F."/>
            <person name="Hellsten U."/>
            <person name="Kawashima T."/>
            <person name="Robinson-Rechavi M."/>
            <person name="Shoguchi E."/>
            <person name="Terry A."/>
            <person name="Yu J.-K."/>
            <person name="Benito-Gutierrez E.L."/>
            <person name="Dubchak I."/>
            <person name="Garcia-Fernandez J."/>
            <person name="Gibson-Brown J.J."/>
            <person name="Grigoriev I.V."/>
            <person name="Horton A.C."/>
            <person name="de Jong P.J."/>
            <person name="Jurka J."/>
            <person name="Kapitonov V.V."/>
            <person name="Kohara Y."/>
            <person name="Kuroki Y."/>
            <person name="Lindquist E."/>
            <person name="Lucas S."/>
            <person name="Osoegawa K."/>
            <person name="Pennacchio L.A."/>
            <person name="Salamov A.A."/>
            <person name="Satou Y."/>
            <person name="Sauka-Spengler T."/>
            <person name="Schmutz J."/>
            <person name="Shin-I T."/>
            <person name="Toyoda A."/>
            <person name="Bronner-Fraser M."/>
            <person name="Fujiyama A."/>
            <person name="Holland L.Z."/>
            <person name="Holland P.W.H."/>
            <person name="Satoh N."/>
            <person name="Rokhsar D.S."/>
        </authorList>
    </citation>
    <scope>NUCLEOTIDE SEQUENCE [LARGE SCALE GENOMIC DNA]</scope>
    <source>
        <strain evidence="12">S238N-H82</strain>
        <tissue evidence="12">Testes</tissue>
    </source>
</reference>
<protein>
    <recommendedName>
        <fullName evidence="11">Phorbol-ester/DAG-type domain-containing protein</fullName>
    </recommendedName>
</protein>
<dbReference type="CDD" id="cd20817">
    <property type="entry name" value="C1_Stac"/>
    <property type="match status" value="1"/>
</dbReference>
<evidence type="ECO:0000256" key="1">
    <source>
        <dbReference type="ARBA" id="ARBA00004278"/>
    </source>
</evidence>
<evidence type="ECO:0000256" key="7">
    <source>
        <dbReference type="ARBA" id="ARBA00022737"/>
    </source>
</evidence>
<dbReference type="EMBL" id="GG666459">
    <property type="protein sequence ID" value="EEN68982.1"/>
    <property type="molecule type" value="Genomic_DNA"/>
</dbReference>
<dbReference type="InterPro" id="IPR020454">
    <property type="entry name" value="DAG/PE-bd"/>
</dbReference>
<dbReference type="SMART" id="SM00109">
    <property type="entry name" value="C1"/>
    <property type="match status" value="1"/>
</dbReference>
<feature type="domain" description="Phorbol-ester/DAG-type" evidence="11">
    <location>
        <begin position="12"/>
        <end position="61"/>
    </location>
</feature>
<comment type="subcellular location">
    <subcellularLocation>
        <location evidence="1">Cell membrane</location>
        <location evidence="1">Sarcolemma</location>
        <topology evidence="1">Peripheral membrane protein</topology>
        <orientation evidence="1">Cytoplasmic side</orientation>
    </subcellularLocation>
    <subcellularLocation>
        <location evidence="2">Cytoplasm</location>
    </subcellularLocation>
</comment>
<dbReference type="GO" id="GO:0008270">
    <property type="term" value="F:zinc ion binding"/>
    <property type="evidence" value="ECO:0007669"/>
    <property type="project" value="UniProtKB-KW"/>
</dbReference>
<dbReference type="GO" id="GO:0005737">
    <property type="term" value="C:cytoplasm"/>
    <property type="evidence" value="ECO:0007669"/>
    <property type="project" value="UniProtKB-SubCell"/>
</dbReference>
<organism>
    <name type="scientific">Branchiostoma floridae</name>
    <name type="common">Florida lancelet</name>
    <name type="synonym">Amphioxus</name>
    <dbReference type="NCBI Taxonomy" id="7739"/>
    <lineage>
        <taxon>Eukaryota</taxon>
        <taxon>Metazoa</taxon>
        <taxon>Chordata</taxon>
        <taxon>Cephalochordata</taxon>
        <taxon>Leptocardii</taxon>
        <taxon>Amphioxiformes</taxon>
        <taxon>Branchiostomatidae</taxon>
        <taxon>Branchiostoma</taxon>
    </lineage>
</organism>
<evidence type="ECO:0000256" key="10">
    <source>
        <dbReference type="ARBA" id="ARBA00023136"/>
    </source>
</evidence>
<keyword evidence="8" id="KW-0863">Zinc-finger</keyword>
<dbReference type="PRINTS" id="PR00008">
    <property type="entry name" value="DAGPEDOMAIN"/>
</dbReference>
<feature type="non-terminal residue" evidence="12">
    <location>
        <position position="1"/>
    </location>
</feature>
<keyword evidence="6" id="KW-0479">Metal-binding</keyword>
<dbReference type="InterPro" id="IPR002219">
    <property type="entry name" value="PKC_DAG/PE"/>
</dbReference>
<name>C3XSR1_BRAFL</name>
<evidence type="ECO:0000256" key="3">
    <source>
        <dbReference type="ARBA" id="ARBA00022443"/>
    </source>
</evidence>
<keyword evidence="4" id="KW-1003">Cell membrane</keyword>
<feature type="non-terminal residue" evidence="12">
    <location>
        <position position="63"/>
    </location>
</feature>
<dbReference type="GO" id="GO:0042383">
    <property type="term" value="C:sarcolemma"/>
    <property type="evidence" value="ECO:0007669"/>
    <property type="project" value="UniProtKB-SubCell"/>
</dbReference>
<keyword evidence="10" id="KW-0472">Membrane</keyword>
<gene>
    <name evidence="12" type="ORF">BRAFLDRAFT_160757</name>
</gene>
<dbReference type="PROSITE" id="PS00479">
    <property type="entry name" value="ZF_DAG_PE_1"/>
    <property type="match status" value="1"/>
</dbReference>
<dbReference type="InParanoid" id="C3XSR1"/>
<keyword evidence="3" id="KW-0728">SH3 domain</keyword>
<evidence type="ECO:0000313" key="12">
    <source>
        <dbReference type="EMBL" id="EEN68982.1"/>
    </source>
</evidence>
<evidence type="ECO:0000256" key="6">
    <source>
        <dbReference type="ARBA" id="ARBA00022723"/>
    </source>
</evidence>
<dbReference type="PANTHER" id="PTHR15135">
    <property type="entry name" value="STAC"/>
    <property type="match status" value="1"/>
</dbReference>
<keyword evidence="9" id="KW-0862">Zinc</keyword>
<evidence type="ECO:0000256" key="5">
    <source>
        <dbReference type="ARBA" id="ARBA00022490"/>
    </source>
</evidence>
<keyword evidence="7" id="KW-0677">Repeat</keyword>
<evidence type="ECO:0000256" key="2">
    <source>
        <dbReference type="ARBA" id="ARBA00004496"/>
    </source>
</evidence>
<accession>C3XSR1</accession>
<dbReference type="SUPFAM" id="SSF57889">
    <property type="entry name" value="Cysteine-rich domain"/>
    <property type="match status" value="1"/>
</dbReference>
<dbReference type="STRING" id="7739.C3XSR1"/>
<dbReference type="AlphaFoldDB" id="C3XSR1"/>
<dbReference type="eggNOG" id="KOG3417">
    <property type="taxonomic scope" value="Eukaryota"/>
</dbReference>
<keyword evidence="5" id="KW-0963">Cytoplasm</keyword>
<dbReference type="InterPro" id="IPR046349">
    <property type="entry name" value="C1-like_sf"/>
</dbReference>
<evidence type="ECO:0000256" key="8">
    <source>
        <dbReference type="ARBA" id="ARBA00022771"/>
    </source>
</evidence>
<dbReference type="PANTHER" id="PTHR15135:SF7">
    <property type="entry name" value="STAC-LIKE, ISOFORM J"/>
    <property type="match status" value="1"/>
</dbReference>
<proteinExistence type="predicted"/>
<evidence type="ECO:0000259" key="11">
    <source>
        <dbReference type="PROSITE" id="PS50081"/>
    </source>
</evidence>
<evidence type="ECO:0000256" key="4">
    <source>
        <dbReference type="ARBA" id="ARBA00022475"/>
    </source>
</evidence>
<dbReference type="InterPro" id="IPR039688">
    <property type="entry name" value="STAC1/2/3"/>
</dbReference>
<evidence type="ECO:0000256" key="9">
    <source>
        <dbReference type="ARBA" id="ARBA00022833"/>
    </source>
</evidence>
<dbReference type="Pfam" id="PF00130">
    <property type="entry name" value="C1_1"/>
    <property type="match status" value="1"/>
</dbReference>
<dbReference type="PROSITE" id="PS50081">
    <property type="entry name" value="ZF_DAG_PE_2"/>
    <property type="match status" value="1"/>
</dbReference>
<dbReference type="FunFam" id="3.30.60.20:FF:000022">
    <property type="entry name" value="SH3 and cysteine-rich domain-containing protein 3 isoform 2"/>
    <property type="match status" value="1"/>
</dbReference>